<comment type="subcellular location">
    <subcellularLocation>
        <location evidence="1 14">Cell membrane</location>
        <topology evidence="1 14">Multi-pass membrane protein</topology>
    </subcellularLocation>
</comment>
<evidence type="ECO:0000256" key="5">
    <source>
        <dbReference type="ARBA" id="ARBA00022475"/>
    </source>
</evidence>
<dbReference type="GO" id="GO:0009252">
    <property type="term" value="P:peptidoglycan biosynthetic process"/>
    <property type="evidence" value="ECO:0007669"/>
    <property type="project" value="UniProtKB-KW"/>
</dbReference>
<dbReference type="GO" id="GO:0005886">
    <property type="term" value="C:plasma membrane"/>
    <property type="evidence" value="ECO:0007669"/>
    <property type="project" value="UniProtKB-SubCell"/>
</dbReference>
<evidence type="ECO:0000256" key="14">
    <source>
        <dbReference type="HAMAP-Rule" id="MF_01006"/>
    </source>
</evidence>
<dbReference type="Pfam" id="PF02673">
    <property type="entry name" value="BacA"/>
    <property type="match status" value="1"/>
</dbReference>
<dbReference type="GO" id="GO:0050380">
    <property type="term" value="F:undecaprenyl-diphosphatase activity"/>
    <property type="evidence" value="ECO:0007669"/>
    <property type="project" value="UniProtKB-UniRule"/>
</dbReference>
<feature type="transmembrane region" description="Helical" evidence="14">
    <location>
        <begin position="124"/>
        <end position="143"/>
    </location>
</feature>
<evidence type="ECO:0000256" key="8">
    <source>
        <dbReference type="ARBA" id="ARBA00022989"/>
    </source>
</evidence>
<evidence type="ECO:0000256" key="11">
    <source>
        <dbReference type="ARBA" id="ARBA00032707"/>
    </source>
</evidence>
<protein>
    <recommendedName>
        <fullName evidence="4 14">Undecaprenyl-diphosphatase</fullName>
        <ecNumber evidence="3 14">3.6.1.27</ecNumber>
    </recommendedName>
    <alternativeName>
        <fullName evidence="12 14">Bacitracin resistance protein</fullName>
    </alternativeName>
    <alternativeName>
        <fullName evidence="11 14">Undecaprenyl pyrophosphate phosphatase</fullName>
    </alternativeName>
</protein>
<dbReference type="Proteomes" id="UP000176282">
    <property type="component" value="Unassembled WGS sequence"/>
</dbReference>
<evidence type="ECO:0000256" key="10">
    <source>
        <dbReference type="ARBA" id="ARBA00023251"/>
    </source>
</evidence>
<gene>
    <name evidence="14" type="primary">uppP</name>
    <name evidence="15" type="ORF">A3J66_01550</name>
</gene>
<feature type="transmembrane region" description="Helical" evidence="14">
    <location>
        <begin position="40"/>
        <end position="61"/>
    </location>
</feature>
<keyword evidence="10 14" id="KW-0046">Antibiotic resistance</keyword>
<feature type="transmembrane region" description="Helical" evidence="14">
    <location>
        <begin position="228"/>
        <end position="250"/>
    </location>
</feature>
<dbReference type="EMBL" id="MFQB01000027">
    <property type="protein sequence ID" value="OGH67723.1"/>
    <property type="molecule type" value="Genomic_DNA"/>
</dbReference>
<keyword evidence="7 14" id="KW-0378">Hydrolase</keyword>
<feature type="transmembrane region" description="Helical" evidence="14">
    <location>
        <begin position="93"/>
        <end position="112"/>
    </location>
</feature>
<evidence type="ECO:0000313" key="16">
    <source>
        <dbReference type="Proteomes" id="UP000176282"/>
    </source>
</evidence>
<evidence type="ECO:0000313" key="15">
    <source>
        <dbReference type="EMBL" id="OGH67723.1"/>
    </source>
</evidence>
<comment type="caution">
    <text evidence="15">The sequence shown here is derived from an EMBL/GenBank/DDBJ whole genome shotgun (WGS) entry which is preliminary data.</text>
</comment>
<accession>A0A1F6M857</accession>
<dbReference type="GO" id="GO:0046677">
    <property type="term" value="P:response to antibiotic"/>
    <property type="evidence" value="ECO:0007669"/>
    <property type="project" value="UniProtKB-UniRule"/>
</dbReference>
<feature type="transmembrane region" description="Helical" evidence="14">
    <location>
        <begin position="256"/>
        <end position="276"/>
    </location>
</feature>
<feature type="transmembrane region" description="Helical" evidence="14">
    <location>
        <begin position="155"/>
        <end position="174"/>
    </location>
</feature>
<comment type="function">
    <text evidence="14">Catalyzes the dephosphorylation of undecaprenyl diphosphate (UPP). Confers resistance to bacitracin.</text>
</comment>
<evidence type="ECO:0000256" key="1">
    <source>
        <dbReference type="ARBA" id="ARBA00004651"/>
    </source>
</evidence>
<keyword evidence="5 14" id="KW-1003">Cell membrane</keyword>
<evidence type="ECO:0000256" key="3">
    <source>
        <dbReference type="ARBA" id="ARBA00012374"/>
    </source>
</evidence>
<dbReference type="EC" id="3.6.1.27" evidence="3 14"/>
<sequence length="277" mass="30267">MSVFQAAILGIIQGLTEFLPVSSSGHLIFIPKLLGWADQGVGFDVVVHLGTLVAVIVFFRLKLVRIIKHFFVSTETSTKLSVEAGEAAQDRKLGWLLILSVIPAVIFGFLISEVWHIEFRSPAFIAWNLVGWGLLLGIADWYTQRQAHLKSLEHIGIKTTFGIACAQAIALIPGTSRSGITMTAGLFSGLSRTAAAEFSFLMSIPIIAMAGALNIFEMIKNGSVMVSLPALISGFFAAALSGFLAIWMLMKIVQRYRLWPFVVYRVVIGILILVFLV</sequence>
<keyword evidence="8 14" id="KW-1133">Transmembrane helix</keyword>
<comment type="similarity">
    <text evidence="2 14">Belongs to the UppP family.</text>
</comment>
<evidence type="ECO:0000256" key="12">
    <source>
        <dbReference type="ARBA" id="ARBA00032932"/>
    </source>
</evidence>
<dbReference type="NCBIfam" id="TIGR00753">
    <property type="entry name" value="undec_PP_bacA"/>
    <property type="match status" value="1"/>
</dbReference>
<dbReference type="GO" id="GO:0071555">
    <property type="term" value="P:cell wall organization"/>
    <property type="evidence" value="ECO:0007669"/>
    <property type="project" value="UniProtKB-KW"/>
</dbReference>
<dbReference type="AlphaFoldDB" id="A0A1F6M857"/>
<evidence type="ECO:0000256" key="7">
    <source>
        <dbReference type="ARBA" id="ARBA00022801"/>
    </source>
</evidence>
<keyword evidence="14" id="KW-0961">Cell wall biogenesis/degradation</keyword>
<organism evidence="15 16">
    <name type="scientific">Candidatus Magasanikbacteria bacterium RIFCSPHIGHO2_02_FULL_47_14</name>
    <dbReference type="NCBI Taxonomy" id="1798680"/>
    <lineage>
        <taxon>Bacteria</taxon>
        <taxon>Candidatus Magasanikiibacteriota</taxon>
    </lineage>
</organism>
<feature type="transmembrane region" description="Helical" evidence="14">
    <location>
        <begin position="194"/>
        <end position="216"/>
    </location>
</feature>
<dbReference type="PANTHER" id="PTHR30622:SF4">
    <property type="entry name" value="UNDECAPRENYL-DIPHOSPHATASE"/>
    <property type="match status" value="1"/>
</dbReference>
<dbReference type="GO" id="GO:0008360">
    <property type="term" value="P:regulation of cell shape"/>
    <property type="evidence" value="ECO:0007669"/>
    <property type="project" value="UniProtKB-KW"/>
</dbReference>
<dbReference type="PANTHER" id="PTHR30622">
    <property type="entry name" value="UNDECAPRENYL-DIPHOSPHATASE"/>
    <property type="match status" value="1"/>
</dbReference>
<evidence type="ECO:0000256" key="13">
    <source>
        <dbReference type="ARBA" id="ARBA00047594"/>
    </source>
</evidence>
<evidence type="ECO:0000256" key="6">
    <source>
        <dbReference type="ARBA" id="ARBA00022692"/>
    </source>
</evidence>
<name>A0A1F6M857_9BACT</name>
<evidence type="ECO:0000256" key="4">
    <source>
        <dbReference type="ARBA" id="ARBA00021581"/>
    </source>
</evidence>
<proteinExistence type="inferred from homology"/>
<comment type="catalytic activity">
    <reaction evidence="13 14">
        <text>di-trans,octa-cis-undecaprenyl diphosphate + H2O = di-trans,octa-cis-undecaprenyl phosphate + phosphate + H(+)</text>
        <dbReference type="Rhea" id="RHEA:28094"/>
        <dbReference type="ChEBI" id="CHEBI:15377"/>
        <dbReference type="ChEBI" id="CHEBI:15378"/>
        <dbReference type="ChEBI" id="CHEBI:43474"/>
        <dbReference type="ChEBI" id="CHEBI:58405"/>
        <dbReference type="ChEBI" id="CHEBI:60392"/>
        <dbReference type="EC" id="3.6.1.27"/>
    </reaction>
</comment>
<dbReference type="HAMAP" id="MF_01006">
    <property type="entry name" value="Undec_diphosphatase"/>
    <property type="match status" value="1"/>
</dbReference>
<reference evidence="15 16" key="1">
    <citation type="journal article" date="2016" name="Nat. Commun.">
        <title>Thousands of microbial genomes shed light on interconnected biogeochemical processes in an aquifer system.</title>
        <authorList>
            <person name="Anantharaman K."/>
            <person name="Brown C.T."/>
            <person name="Hug L.A."/>
            <person name="Sharon I."/>
            <person name="Castelle C.J."/>
            <person name="Probst A.J."/>
            <person name="Thomas B.C."/>
            <person name="Singh A."/>
            <person name="Wilkins M.J."/>
            <person name="Karaoz U."/>
            <person name="Brodie E.L."/>
            <person name="Williams K.H."/>
            <person name="Hubbard S.S."/>
            <person name="Banfield J.F."/>
        </authorList>
    </citation>
    <scope>NUCLEOTIDE SEQUENCE [LARGE SCALE GENOMIC DNA]</scope>
</reference>
<dbReference type="InterPro" id="IPR003824">
    <property type="entry name" value="UppP"/>
</dbReference>
<keyword evidence="9 14" id="KW-0472">Membrane</keyword>
<evidence type="ECO:0000256" key="9">
    <source>
        <dbReference type="ARBA" id="ARBA00023136"/>
    </source>
</evidence>
<dbReference type="STRING" id="1798680.A3J66_01550"/>
<keyword evidence="14" id="KW-0573">Peptidoglycan synthesis</keyword>
<evidence type="ECO:0000256" key="2">
    <source>
        <dbReference type="ARBA" id="ARBA00010621"/>
    </source>
</evidence>
<comment type="miscellaneous">
    <text evidence="14">Bacitracin is thought to be involved in the inhibition of peptidoglycan synthesis by sequestering undecaprenyl diphosphate, thereby reducing the pool of lipid carrier available.</text>
</comment>
<dbReference type="NCBIfam" id="NF001393">
    <property type="entry name" value="PRK00281.2-4"/>
    <property type="match status" value="1"/>
</dbReference>
<keyword evidence="14" id="KW-0133">Cell shape</keyword>
<keyword evidence="6 14" id="KW-0812">Transmembrane</keyword>